<dbReference type="PATRIC" id="fig|1114856.3.peg.4681"/>
<proteinExistence type="predicted"/>
<evidence type="ECO:0000313" key="2">
    <source>
        <dbReference type="Proteomes" id="UP000011599"/>
    </source>
</evidence>
<sequence length="139" mass="15204">MRRPLALALGLLLSIAPNRIVDAVERLAFENPDDGRLRPWTLQAGRFKGVVFVWLLARHPEHTSILKRPLSVLGLVMILVPRQALAVGLDLAYENPGELEVKSWIRPVTRLLGGCFLVVGLRAVRAAGRKATDASPADA</sequence>
<dbReference type="AlphaFoldDB" id="L9VFJ2"/>
<organism evidence="1 2">
    <name type="scientific">Natronorubrum tibetense GA33</name>
    <dbReference type="NCBI Taxonomy" id="1114856"/>
    <lineage>
        <taxon>Archaea</taxon>
        <taxon>Methanobacteriati</taxon>
        <taxon>Methanobacteriota</taxon>
        <taxon>Stenosarchaea group</taxon>
        <taxon>Halobacteria</taxon>
        <taxon>Halobacteriales</taxon>
        <taxon>Natrialbaceae</taxon>
        <taxon>Natronorubrum</taxon>
    </lineage>
</organism>
<comment type="caution">
    <text evidence="1">The sequence shown here is derived from an EMBL/GenBank/DDBJ whole genome shotgun (WGS) entry which is preliminary data.</text>
</comment>
<dbReference type="Proteomes" id="UP000011599">
    <property type="component" value="Unassembled WGS sequence"/>
</dbReference>
<gene>
    <name evidence="1" type="ORF">C496_22639</name>
</gene>
<dbReference type="STRING" id="1114856.GCA_000383975_01476"/>
<name>L9VFJ2_9EURY</name>
<dbReference type="RefSeq" id="WP_006092833.1">
    <property type="nucleotide sequence ID" value="NZ_AOHW01000053.1"/>
</dbReference>
<protein>
    <recommendedName>
        <fullName evidence="3">DUF4267 domain-containing protein</fullName>
    </recommendedName>
</protein>
<dbReference type="EMBL" id="AOHW01000053">
    <property type="protein sequence ID" value="ELY35975.1"/>
    <property type="molecule type" value="Genomic_DNA"/>
</dbReference>
<dbReference type="OrthoDB" id="260081at2157"/>
<accession>L9VFJ2</accession>
<keyword evidence="2" id="KW-1185">Reference proteome</keyword>
<dbReference type="eggNOG" id="arCOG07770">
    <property type="taxonomic scope" value="Archaea"/>
</dbReference>
<evidence type="ECO:0000313" key="1">
    <source>
        <dbReference type="EMBL" id="ELY35975.1"/>
    </source>
</evidence>
<evidence type="ECO:0008006" key="3">
    <source>
        <dbReference type="Google" id="ProtNLM"/>
    </source>
</evidence>
<reference evidence="1 2" key="1">
    <citation type="journal article" date="2014" name="PLoS Genet.">
        <title>Phylogenetically driven sequencing of extremely halophilic archaea reveals strategies for static and dynamic osmo-response.</title>
        <authorList>
            <person name="Becker E.A."/>
            <person name="Seitzer P.M."/>
            <person name="Tritt A."/>
            <person name="Larsen D."/>
            <person name="Krusor M."/>
            <person name="Yao A.I."/>
            <person name="Wu D."/>
            <person name="Madern D."/>
            <person name="Eisen J.A."/>
            <person name="Darling A.E."/>
            <person name="Facciotti M.T."/>
        </authorList>
    </citation>
    <scope>NUCLEOTIDE SEQUENCE [LARGE SCALE GENOMIC DNA]</scope>
    <source>
        <strain evidence="1 2">GA33</strain>
    </source>
</reference>